<dbReference type="EMBL" id="MVGC01000245">
    <property type="protein sequence ID" value="RJE21200.1"/>
    <property type="molecule type" value="Genomic_DNA"/>
</dbReference>
<dbReference type="InterPro" id="IPR002575">
    <property type="entry name" value="Aminoglycoside_PTrfase"/>
</dbReference>
<dbReference type="Gene3D" id="3.90.1200.10">
    <property type="match status" value="1"/>
</dbReference>
<proteinExistence type="predicted"/>
<evidence type="ECO:0000313" key="3">
    <source>
        <dbReference type="Proteomes" id="UP000266188"/>
    </source>
</evidence>
<dbReference type="GO" id="GO:0016740">
    <property type="term" value="F:transferase activity"/>
    <property type="evidence" value="ECO:0007669"/>
    <property type="project" value="UniProtKB-KW"/>
</dbReference>
<dbReference type="Proteomes" id="UP000266188">
    <property type="component" value="Unassembled WGS sequence"/>
</dbReference>
<evidence type="ECO:0000313" key="2">
    <source>
        <dbReference type="EMBL" id="RJE21200.1"/>
    </source>
</evidence>
<comment type="caution">
    <text evidence="2">The sequence shown here is derived from an EMBL/GenBank/DDBJ whole genome shotgun (WGS) entry which is preliminary data.</text>
</comment>
<sequence length="225" mass="25484">MHVPIISYLDFSGSTIAVPKVHRVLNIQTENIYFGCTCLLVMDFIKGRSVEECWEHLNEAERIDFIAQVASMITVLQCIPVPKQQPGQIGCTSCLARSFWFTDIGAGPFGSKEELEGWFNHKLAICKNFKQAPETVPPFHFDKLVLTLQDIVPRNLILGPDGRVWLIDWGDAGIYPDAFEAASLNVRRFSAPMFTGMLFQKIAKHEEAVQQLEWLMYALTTGRYL</sequence>
<protein>
    <submittedName>
        <fullName evidence="2">Phosphotransferase enzyme family</fullName>
    </submittedName>
</protein>
<dbReference type="OrthoDB" id="3250044at2759"/>
<dbReference type="SUPFAM" id="SSF56112">
    <property type="entry name" value="Protein kinase-like (PK-like)"/>
    <property type="match status" value="1"/>
</dbReference>
<feature type="domain" description="Aminoglycoside phosphotransferase" evidence="1">
    <location>
        <begin position="15"/>
        <end position="184"/>
    </location>
</feature>
<keyword evidence="3" id="KW-1185">Reference proteome</keyword>
<name>A0A3A2ZF47_9EURO</name>
<gene>
    <name evidence="2" type="ORF">PHISCL_06476</name>
</gene>
<keyword evidence="2" id="KW-0808">Transferase</keyword>
<dbReference type="InterPro" id="IPR011009">
    <property type="entry name" value="Kinase-like_dom_sf"/>
</dbReference>
<dbReference type="PANTHER" id="PTHR21310">
    <property type="entry name" value="AMINOGLYCOSIDE PHOSPHOTRANSFERASE-RELATED-RELATED"/>
    <property type="match status" value="1"/>
</dbReference>
<evidence type="ECO:0000259" key="1">
    <source>
        <dbReference type="Pfam" id="PF01636"/>
    </source>
</evidence>
<dbReference type="InterPro" id="IPR051678">
    <property type="entry name" value="AGP_Transferase"/>
</dbReference>
<accession>A0A3A2ZF47</accession>
<dbReference type="PANTHER" id="PTHR21310:SF39">
    <property type="entry name" value="AMINOGLYCOSIDE PHOSPHOTRANSFERASE DOMAIN-CONTAINING PROTEIN"/>
    <property type="match status" value="1"/>
</dbReference>
<dbReference type="AlphaFoldDB" id="A0A3A2ZF47"/>
<organism evidence="2 3">
    <name type="scientific">Aspergillus sclerotialis</name>
    <dbReference type="NCBI Taxonomy" id="2070753"/>
    <lineage>
        <taxon>Eukaryota</taxon>
        <taxon>Fungi</taxon>
        <taxon>Dikarya</taxon>
        <taxon>Ascomycota</taxon>
        <taxon>Pezizomycotina</taxon>
        <taxon>Eurotiomycetes</taxon>
        <taxon>Eurotiomycetidae</taxon>
        <taxon>Eurotiales</taxon>
        <taxon>Aspergillaceae</taxon>
        <taxon>Aspergillus</taxon>
        <taxon>Aspergillus subgen. Polypaecilum</taxon>
    </lineage>
</organism>
<dbReference type="Pfam" id="PF01636">
    <property type="entry name" value="APH"/>
    <property type="match status" value="1"/>
</dbReference>
<reference evidence="3" key="1">
    <citation type="submission" date="2017-02" db="EMBL/GenBank/DDBJ databases">
        <authorList>
            <person name="Tafer H."/>
            <person name="Lopandic K."/>
        </authorList>
    </citation>
    <scope>NUCLEOTIDE SEQUENCE [LARGE SCALE GENOMIC DNA]</scope>
    <source>
        <strain evidence="3">CBS 366.77</strain>
    </source>
</reference>